<dbReference type="GO" id="GO:0016757">
    <property type="term" value="F:glycosyltransferase activity"/>
    <property type="evidence" value="ECO:0007669"/>
    <property type="project" value="UniProtKB-KW"/>
</dbReference>
<feature type="domain" description="Glycosyltransferase 2-like" evidence="2">
    <location>
        <begin position="4"/>
        <end position="145"/>
    </location>
</feature>
<dbReference type="Gene3D" id="1.25.40.10">
    <property type="entry name" value="Tetratricopeptide repeat domain"/>
    <property type="match status" value="2"/>
</dbReference>
<evidence type="ECO:0000259" key="2">
    <source>
        <dbReference type="Pfam" id="PF00535"/>
    </source>
</evidence>
<dbReference type="Proteomes" id="UP000248857">
    <property type="component" value="Unassembled WGS sequence"/>
</dbReference>
<dbReference type="Pfam" id="PF13181">
    <property type="entry name" value="TPR_8"/>
    <property type="match status" value="1"/>
</dbReference>
<keyword evidence="1" id="KW-0802">TPR repeat</keyword>
<feature type="repeat" description="TPR" evidence="1">
    <location>
        <begin position="310"/>
        <end position="343"/>
    </location>
</feature>
<dbReference type="PANTHER" id="PTHR43630">
    <property type="entry name" value="POLY-BETA-1,6-N-ACETYL-D-GLUCOSAMINE SYNTHASE"/>
    <property type="match status" value="1"/>
</dbReference>
<evidence type="ECO:0000313" key="3">
    <source>
        <dbReference type="EMBL" id="PZD74179.1"/>
    </source>
</evidence>
<dbReference type="SMART" id="SM00028">
    <property type="entry name" value="TPR"/>
    <property type="match status" value="5"/>
</dbReference>
<organism evidence="3 4">
    <name type="scientific">Acaryochloris thomasi RCC1774</name>
    <dbReference type="NCBI Taxonomy" id="1764569"/>
    <lineage>
        <taxon>Bacteria</taxon>
        <taxon>Bacillati</taxon>
        <taxon>Cyanobacteriota</taxon>
        <taxon>Cyanophyceae</taxon>
        <taxon>Acaryochloridales</taxon>
        <taxon>Acaryochloridaceae</taxon>
        <taxon>Acaryochloris</taxon>
        <taxon>Acaryochloris thomasi</taxon>
    </lineage>
</organism>
<protein>
    <submittedName>
        <fullName evidence="3">SPBc2 prophage-derived glycosyltransferase SunS</fullName>
        <ecNumber evidence="3">2.4.1.-</ecNumber>
    </submittedName>
</protein>
<dbReference type="Pfam" id="PF00535">
    <property type="entry name" value="Glycos_transf_2"/>
    <property type="match status" value="1"/>
</dbReference>
<feature type="repeat" description="TPR" evidence="1">
    <location>
        <begin position="239"/>
        <end position="272"/>
    </location>
</feature>
<dbReference type="InterPro" id="IPR011990">
    <property type="entry name" value="TPR-like_helical_dom_sf"/>
</dbReference>
<keyword evidence="3" id="KW-0808">Transferase</keyword>
<dbReference type="EMBL" id="PQWO01000003">
    <property type="protein sequence ID" value="PZD74179.1"/>
    <property type="molecule type" value="Genomic_DNA"/>
</dbReference>
<evidence type="ECO:0000256" key="1">
    <source>
        <dbReference type="PROSITE-ProRule" id="PRU00339"/>
    </source>
</evidence>
<dbReference type="PROSITE" id="PS50005">
    <property type="entry name" value="TPR"/>
    <property type="match status" value="3"/>
</dbReference>
<gene>
    <name evidence="3" type="primary">sunS</name>
    <name evidence="3" type="ORF">C1752_01150</name>
</gene>
<dbReference type="PANTHER" id="PTHR43630:SF2">
    <property type="entry name" value="GLYCOSYLTRANSFERASE"/>
    <property type="match status" value="1"/>
</dbReference>
<dbReference type="InterPro" id="IPR019734">
    <property type="entry name" value="TPR_rpt"/>
</dbReference>
<dbReference type="SUPFAM" id="SSF53448">
    <property type="entry name" value="Nucleotide-diphospho-sugar transferases"/>
    <property type="match status" value="1"/>
</dbReference>
<dbReference type="CDD" id="cd02511">
    <property type="entry name" value="Beta4Glucosyltransferase"/>
    <property type="match status" value="1"/>
</dbReference>
<dbReference type="SUPFAM" id="SSF48452">
    <property type="entry name" value="TPR-like"/>
    <property type="match status" value="2"/>
</dbReference>
<proteinExistence type="predicted"/>
<reference evidence="3 4" key="1">
    <citation type="journal article" date="2018" name="Sci. Rep.">
        <title>A novel species of the marine cyanobacterium Acaryochloris with a unique pigment content and lifestyle.</title>
        <authorList>
            <person name="Partensky F."/>
            <person name="Six C."/>
            <person name="Ratin M."/>
            <person name="Garczarek L."/>
            <person name="Vaulot D."/>
            <person name="Probert I."/>
            <person name="Calteau A."/>
            <person name="Gourvil P."/>
            <person name="Marie D."/>
            <person name="Grebert T."/>
            <person name="Bouchier C."/>
            <person name="Le Panse S."/>
            <person name="Gachenot M."/>
            <person name="Rodriguez F."/>
            <person name="Garrido J.L."/>
        </authorList>
    </citation>
    <scope>NUCLEOTIDE SEQUENCE [LARGE SCALE GENOMIC DNA]</scope>
    <source>
        <strain evidence="3 4">RCC1774</strain>
    </source>
</reference>
<sequence length="397" mass="44280">MTLSLCMIVKDEERTLSRCLQSVQGVVDQMVVVDTGSCDRTPQIAQSHGAEVYTFAWCDDFAAARNAALQYVTGDWVLVLDADETLVPDIISQLKQAIQQPDVLVINLLRQEVGAKQSPYTLMSRLFRNHPKIKFHCPYHELIDDSVVALQAQEQHWKIGCLEPVAILHEGYTAERIDQQQKTQRAQRIMEQALANEPDDAYLCSKLGALYVENHQLDKGMALLRCGLNLQPPEPAVIYELHYHLGHVYESLGERSKAQEQYQQALAIDLPLLLKIGACNNLANLLQIQGDLEGARQLYTSMIVAQPTLAIAHNNLGLTLRAMGYFGDAIASYQQAICHQPSYAEAHQNLGVALLKIGQIDASQRAFQQAIKLHEDAQNFTEANRLRQTLEGLGLMA</sequence>
<dbReference type="Pfam" id="PF13414">
    <property type="entry name" value="TPR_11"/>
    <property type="match status" value="1"/>
</dbReference>
<dbReference type="InterPro" id="IPR001173">
    <property type="entry name" value="Glyco_trans_2-like"/>
</dbReference>
<keyword evidence="3" id="KW-0328">Glycosyltransferase</keyword>
<dbReference type="RefSeq" id="WP_199464303.1">
    <property type="nucleotide sequence ID" value="NZ_CAWNWM010000003.1"/>
</dbReference>
<comment type="caution">
    <text evidence="3">The sequence shown here is derived from an EMBL/GenBank/DDBJ whole genome shotgun (WGS) entry which is preliminary data.</text>
</comment>
<dbReference type="EC" id="2.4.1.-" evidence="3"/>
<name>A0A2W1JLI3_9CYAN</name>
<accession>A0A2W1JLI3</accession>
<feature type="repeat" description="TPR" evidence="1">
    <location>
        <begin position="344"/>
        <end position="377"/>
    </location>
</feature>
<dbReference type="Gene3D" id="3.90.550.10">
    <property type="entry name" value="Spore Coat Polysaccharide Biosynthesis Protein SpsA, Chain A"/>
    <property type="match status" value="1"/>
</dbReference>
<dbReference type="Pfam" id="PF13374">
    <property type="entry name" value="TPR_10"/>
    <property type="match status" value="1"/>
</dbReference>
<dbReference type="AlphaFoldDB" id="A0A2W1JLI3"/>
<evidence type="ECO:0000313" key="4">
    <source>
        <dbReference type="Proteomes" id="UP000248857"/>
    </source>
</evidence>
<keyword evidence="4" id="KW-1185">Reference proteome</keyword>
<dbReference type="InterPro" id="IPR029044">
    <property type="entry name" value="Nucleotide-diphossugar_trans"/>
</dbReference>